<dbReference type="GO" id="GO:0009253">
    <property type="term" value="P:peptidoglycan catabolic process"/>
    <property type="evidence" value="ECO:0007669"/>
    <property type="project" value="TreeGrafter"/>
</dbReference>
<dbReference type="GO" id="GO:0008933">
    <property type="term" value="F:peptidoglycan lytic transglycosylase activity"/>
    <property type="evidence" value="ECO:0007669"/>
    <property type="project" value="TreeGrafter"/>
</dbReference>
<evidence type="ECO:0000313" key="3">
    <source>
        <dbReference type="EMBL" id="SDX24677.1"/>
    </source>
</evidence>
<sequence length="426" mass="45726">MLGKGVGMELLKIGALVGGVTLSVTAATGVIAAGAEGTARPPAMVQKPGNAAGLQDWVTAFRARALAAGIDGAVFDRVMQTVRYDPQVIRRDRNQSEFTKTIWAYLETATSDLRVTNGKKALAEQADALSQIETRYGVEKEIVTAIWGLESAYGTFRGSDPVLSSLATLAYEGRRRAFFEGELLDALRILQAGDTTPARMQGSWAGAMGHTQFMPSSFQQYAEDFTGDGKRDIWSDDPRDALASTAAYLKHFGWVQGQPWGVEVRLPEGFDYLLAGRDILKTAAEWRALGVRPVTGSLGDHGPASLLLPGGADGAAFLIYANFAVIERYNSADAYVIGVGHLADRIAGGGPIEVSWPVQDRALTYDERIELQTQLTAQGFDTVQIDAKIGPLTINAVREFQLSQGLVPDGYASPRLLETLRGAAAE</sequence>
<gene>
    <name evidence="3" type="ORF">SAMN04488041_105212</name>
</gene>
<dbReference type="InterPro" id="IPR011970">
    <property type="entry name" value="MltB_2"/>
</dbReference>
<dbReference type="SUPFAM" id="SSF47090">
    <property type="entry name" value="PGBD-like"/>
    <property type="match status" value="1"/>
</dbReference>
<organism evidence="3 4">
    <name type="scientific">Sulfitobacter pontiacus</name>
    <dbReference type="NCBI Taxonomy" id="60137"/>
    <lineage>
        <taxon>Bacteria</taxon>
        <taxon>Pseudomonadati</taxon>
        <taxon>Pseudomonadota</taxon>
        <taxon>Alphaproteobacteria</taxon>
        <taxon>Rhodobacterales</taxon>
        <taxon>Roseobacteraceae</taxon>
        <taxon>Sulfitobacter</taxon>
    </lineage>
</organism>
<dbReference type="InterPro" id="IPR031304">
    <property type="entry name" value="SLT_2"/>
</dbReference>
<dbReference type="SUPFAM" id="SSF53955">
    <property type="entry name" value="Lysozyme-like"/>
    <property type="match status" value="1"/>
</dbReference>
<dbReference type="NCBIfam" id="TIGR02283">
    <property type="entry name" value="MltB_2"/>
    <property type="match status" value="1"/>
</dbReference>
<feature type="domain" description="Transglycosylase SLT" evidence="2">
    <location>
        <begin position="55"/>
        <end position="344"/>
    </location>
</feature>
<dbReference type="FunFam" id="1.10.8.350:FF:000001">
    <property type="entry name" value="Lytic murein transglycosylase B"/>
    <property type="match status" value="1"/>
</dbReference>
<dbReference type="InterPro" id="IPR036366">
    <property type="entry name" value="PGBDSf"/>
</dbReference>
<dbReference type="Gene3D" id="1.10.530.10">
    <property type="match status" value="1"/>
</dbReference>
<dbReference type="Gene3D" id="1.10.8.350">
    <property type="entry name" value="Bacterial muramidase"/>
    <property type="match status" value="1"/>
</dbReference>
<proteinExistence type="predicted"/>
<dbReference type="PANTHER" id="PTHR30163">
    <property type="entry name" value="MEMBRANE-BOUND LYTIC MUREIN TRANSGLYCOSYLASE B"/>
    <property type="match status" value="1"/>
</dbReference>
<reference evidence="4" key="1">
    <citation type="submission" date="2016-10" db="EMBL/GenBank/DDBJ databases">
        <authorList>
            <person name="Varghese N."/>
            <person name="Submissions S."/>
        </authorList>
    </citation>
    <scope>NUCLEOTIDE SEQUENCE [LARGE SCALE GENOMIC DNA]</scope>
    <source>
        <strain evidence="4">DSM 10014</strain>
    </source>
</reference>
<dbReference type="STRING" id="60137.SAMN04488041_105212"/>
<protein>
    <submittedName>
        <fullName evidence="3">Lytic murein transglycosylase</fullName>
    </submittedName>
</protein>
<dbReference type="InterPro" id="IPR023346">
    <property type="entry name" value="Lysozyme-like_dom_sf"/>
</dbReference>
<dbReference type="CDD" id="cd13399">
    <property type="entry name" value="Slt35-like"/>
    <property type="match status" value="1"/>
</dbReference>
<accession>A0A1H3A4P3</accession>
<dbReference type="InterPro" id="IPR043426">
    <property type="entry name" value="MltB-like"/>
</dbReference>
<name>A0A1H3A4P3_9RHOB</name>
<dbReference type="Pfam" id="PF13406">
    <property type="entry name" value="SLT_2"/>
    <property type="match status" value="1"/>
</dbReference>
<dbReference type="PANTHER" id="PTHR30163:SF8">
    <property type="entry name" value="LYTIC MUREIN TRANSGLYCOSYLASE"/>
    <property type="match status" value="1"/>
</dbReference>
<dbReference type="EMBL" id="FNNB01000005">
    <property type="protein sequence ID" value="SDX24677.1"/>
    <property type="molecule type" value="Genomic_DNA"/>
</dbReference>
<dbReference type="Pfam" id="PF01471">
    <property type="entry name" value="PG_binding_1"/>
    <property type="match status" value="1"/>
</dbReference>
<evidence type="ECO:0000259" key="1">
    <source>
        <dbReference type="Pfam" id="PF01471"/>
    </source>
</evidence>
<dbReference type="Proteomes" id="UP000183076">
    <property type="component" value="Unassembled WGS sequence"/>
</dbReference>
<evidence type="ECO:0000259" key="2">
    <source>
        <dbReference type="Pfam" id="PF13406"/>
    </source>
</evidence>
<feature type="domain" description="Peptidoglycan binding-like" evidence="1">
    <location>
        <begin position="366"/>
        <end position="420"/>
    </location>
</feature>
<evidence type="ECO:0000313" key="4">
    <source>
        <dbReference type="Proteomes" id="UP000183076"/>
    </source>
</evidence>
<dbReference type="AlphaFoldDB" id="A0A1H3A4P3"/>
<dbReference type="InterPro" id="IPR036365">
    <property type="entry name" value="PGBD-like_sf"/>
</dbReference>
<dbReference type="InterPro" id="IPR002477">
    <property type="entry name" value="Peptidoglycan-bd-like"/>
</dbReference>
<dbReference type="Gene3D" id="1.10.101.10">
    <property type="entry name" value="PGBD-like superfamily/PGBD"/>
    <property type="match status" value="1"/>
</dbReference>